<comment type="caution">
    <text evidence="1">The sequence shown here is derived from an EMBL/GenBank/DDBJ whole genome shotgun (WGS) entry which is preliminary data.</text>
</comment>
<evidence type="ECO:0000313" key="1">
    <source>
        <dbReference type="EMBL" id="EHG98761.1"/>
    </source>
</evidence>
<proteinExistence type="predicted"/>
<accession>G5SVA6</accession>
<dbReference type="Proteomes" id="UP000003598">
    <property type="component" value="Unassembled WGS sequence"/>
</dbReference>
<organism evidence="1 2">
    <name type="scientific">Paraprevotella clara YIT 11840</name>
    <dbReference type="NCBI Taxonomy" id="762968"/>
    <lineage>
        <taxon>Bacteria</taxon>
        <taxon>Pseudomonadati</taxon>
        <taxon>Bacteroidota</taxon>
        <taxon>Bacteroidia</taxon>
        <taxon>Bacteroidales</taxon>
        <taxon>Prevotellaceae</taxon>
        <taxon>Paraprevotella</taxon>
    </lineage>
</organism>
<name>G5SVA6_9BACT</name>
<protein>
    <submittedName>
        <fullName evidence="1">Uncharacterized protein</fullName>
    </submittedName>
</protein>
<dbReference type="AlphaFoldDB" id="G5SVA6"/>
<dbReference type="HOGENOM" id="CLU_3237124_0_0_10"/>
<evidence type="ECO:0000313" key="2">
    <source>
        <dbReference type="Proteomes" id="UP000003598"/>
    </source>
</evidence>
<keyword evidence="2" id="KW-1185">Reference proteome</keyword>
<dbReference type="STRING" id="762968.HMPREF9441_03278"/>
<gene>
    <name evidence="1" type="ORF">HMPREF9441_03278</name>
</gene>
<reference evidence="1 2" key="1">
    <citation type="submission" date="2011-03" db="EMBL/GenBank/DDBJ databases">
        <authorList>
            <person name="Weinstock G."/>
            <person name="Sodergren E."/>
            <person name="Clifton S."/>
            <person name="Fulton L."/>
            <person name="Fulton B."/>
            <person name="Courtney L."/>
            <person name="Fronick C."/>
            <person name="Harrison M."/>
            <person name="Strong C."/>
            <person name="Farmer C."/>
            <person name="Delahaunty K."/>
            <person name="Markovic C."/>
            <person name="Hall O."/>
            <person name="Minx P."/>
            <person name="Tomlinson C."/>
            <person name="Mitreva M."/>
            <person name="Hou S."/>
            <person name="Chen J."/>
            <person name="Wollam A."/>
            <person name="Pepin K.H."/>
            <person name="Johnson M."/>
            <person name="Bhonagiri V."/>
            <person name="Zhang X."/>
            <person name="Suruliraj S."/>
            <person name="Warren W."/>
            <person name="Chinwalla A."/>
            <person name="Mardis E.R."/>
            <person name="Wilson R.K."/>
        </authorList>
    </citation>
    <scope>NUCLEOTIDE SEQUENCE [LARGE SCALE GENOMIC DNA]</scope>
    <source>
        <strain evidence="1 2">YIT 11840</strain>
    </source>
</reference>
<dbReference type="EMBL" id="AFFY01000054">
    <property type="protein sequence ID" value="EHG98761.1"/>
    <property type="molecule type" value="Genomic_DNA"/>
</dbReference>
<sequence length="43" mass="5097">MKSRKLSFSIFHMLGEVTHKRLYNGKVNYESTGKLLLLDEKRK</sequence>